<feature type="transmembrane region" description="Helical" evidence="1">
    <location>
        <begin position="75"/>
        <end position="93"/>
    </location>
</feature>
<gene>
    <name evidence="2" type="ORF">SPHA_6456</name>
</gene>
<accession>A0A812ATA5</accession>
<keyword evidence="1" id="KW-0472">Membrane</keyword>
<evidence type="ECO:0000313" key="3">
    <source>
        <dbReference type="Proteomes" id="UP000597762"/>
    </source>
</evidence>
<proteinExistence type="predicted"/>
<evidence type="ECO:0000256" key="1">
    <source>
        <dbReference type="SAM" id="Phobius"/>
    </source>
</evidence>
<feature type="transmembrane region" description="Helical" evidence="1">
    <location>
        <begin position="174"/>
        <end position="194"/>
    </location>
</feature>
<comment type="caution">
    <text evidence="2">The sequence shown here is derived from an EMBL/GenBank/DDBJ whole genome shotgun (WGS) entry which is preliminary data.</text>
</comment>
<feature type="transmembrane region" description="Helical" evidence="1">
    <location>
        <begin position="136"/>
        <end position="154"/>
    </location>
</feature>
<dbReference type="Proteomes" id="UP000597762">
    <property type="component" value="Unassembled WGS sequence"/>
</dbReference>
<organism evidence="2 3">
    <name type="scientific">Acanthosepion pharaonis</name>
    <name type="common">Pharaoh cuttlefish</name>
    <name type="synonym">Sepia pharaonis</name>
    <dbReference type="NCBI Taxonomy" id="158019"/>
    <lineage>
        <taxon>Eukaryota</taxon>
        <taxon>Metazoa</taxon>
        <taxon>Spiralia</taxon>
        <taxon>Lophotrochozoa</taxon>
        <taxon>Mollusca</taxon>
        <taxon>Cephalopoda</taxon>
        <taxon>Coleoidea</taxon>
        <taxon>Decapodiformes</taxon>
        <taxon>Sepiida</taxon>
        <taxon>Sepiina</taxon>
        <taxon>Sepiidae</taxon>
        <taxon>Acanthosepion</taxon>
    </lineage>
</organism>
<dbReference type="AlphaFoldDB" id="A0A812ATA5"/>
<keyword evidence="3" id="KW-1185">Reference proteome</keyword>
<keyword evidence="1" id="KW-0812">Transmembrane</keyword>
<name>A0A812ATA5_ACAPH</name>
<dbReference type="EMBL" id="CAHIKZ030000211">
    <property type="protein sequence ID" value="CAE1160513.1"/>
    <property type="molecule type" value="Genomic_DNA"/>
</dbReference>
<protein>
    <submittedName>
        <fullName evidence="2">Uncharacterized protein</fullName>
    </submittedName>
</protein>
<keyword evidence="1" id="KW-1133">Transmembrane helix</keyword>
<reference evidence="2" key="1">
    <citation type="submission" date="2021-01" db="EMBL/GenBank/DDBJ databases">
        <authorList>
            <person name="Li R."/>
            <person name="Bekaert M."/>
        </authorList>
    </citation>
    <scope>NUCLEOTIDE SEQUENCE</scope>
    <source>
        <strain evidence="2">Farmed</strain>
    </source>
</reference>
<feature type="transmembrane region" description="Helical" evidence="1">
    <location>
        <begin position="26"/>
        <end position="55"/>
    </location>
</feature>
<sequence length="213" mass="24066">MSEVPVISSPPSTSQTLSQNSGTFCFSLYIFLSLAPFFIASFSLAISILSSLFTLLSASPLSFSLFSTNFPSFRILSFLTYLFFLFLSLSLSFSPLCFYFYIFLHLTLFIISFSLELSILFFLINPLSLSLSLRSLSLSPLISLILVTNLHHSIFPPHNSCSLLFSLFPSPFSFFFLAPSFLSLIFRLSLSYFFPLLHIDHFLLFFSLPPPLL</sequence>
<evidence type="ECO:0000313" key="2">
    <source>
        <dbReference type="EMBL" id="CAE1160513.1"/>
    </source>
</evidence>
<feature type="transmembrane region" description="Helical" evidence="1">
    <location>
        <begin position="99"/>
        <end position="124"/>
    </location>
</feature>